<keyword evidence="1" id="KW-0812">Transmembrane</keyword>
<evidence type="ECO:0000313" key="3">
    <source>
        <dbReference type="Proteomes" id="UP000239156"/>
    </source>
</evidence>
<accession>A0A2S4VIE4</accession>
<dbReference type="VEuPathDB" id="FungiDB:PSHT_16091"/>
<dbReference type="EMBL" id="PKSL01000057">
    <property type="protein sequence ID" value="POW09255.1"/>
    <property type="molecule type" value="Genomic_DNA"/>
</dbReference>
<keyword evidence="1" id="KW-1133">Transmembrane helix</keyword>
<reference evidence="2" key="1">
    <citation type="submission" date="2017-12" db="EMBL/GenBank/DDBJ databases">
        <title>Gene loss provides genomic basis for host adaptation in cereal stripe rust fungi.</title>
        <authorList>
            <person name="Xia C."/>
        </authorList>
    </citation>
    <scope>NUCLEOTIDE SEQUENCE [LARGE SCALE GENOMIC DNA]</scope>
    <source>
        <strain evidence="2">93-210</strain>
    </source>
</reference>
<organism evidence="2 3">
    <name type="scientific">Puccinia striiformis</name>
    <dbReference type="NCBI Taxonomy" id="27350"/>
    <lineage>
        <taxon>Eukaryota</taxon>
        <taxon>Fungi</taxon>
        <taxon>Dikarya</taxon>
        <taxon>Basidiomycota</taxon>
        <taxon>Pucciniomycotina</taxon>
        <taxon>Pucciniomycetes</taxon>
        <taxon>Pucciniales</taxon>
        <taxon>Pucciniaceae</taxon>
        <taxon>Puccinia</taxon>
    </lineage>
</organism>
<gene>
    <name evidence="2" type="ORF">PSTT_06996</name>
</gene>
<evidence type="ECO:0000313" key="2">
    <source>
        <dbReference type="EMBL" id="POW09255.1"/>
    </source>
</evidence>
<proteinExistence type="predicted"/>
<feature type="non-terminal residue" evidence="2">
    <location>
        <position position="1"/>
    </location>
</feature>
<sequence>LFSDRISISIHTTSHAPRHETKSRMFLCTRTLVVCAALLAIVTGTTTSHPSVRLTRRMIPEVENGKLFKGTGLFGRLDLESCMPGPGEDRLSLLGFHTAAMKKLGFEPNYMDQFVDHFASMHPGDESDLARFTLKELCRQHLEWMKTHKTRWFSPSSWVKYKRVSSGLSKMWREDSQVYVSHHFLYTIRHKSTLLADSEIKARPGCQYSVIKLNIEKDFLNHHRSWNEYISVISNKKPSLVEEAKEFVSWNQIREWKTKHGDTVEFKLPYLLENFLNWAKEDPPLGKKNLYVCMWGEDNKQNILGLARDALFELYVTPHIFFQQEKGNGFELNNIEDLKVKPLKPLWKRVFERSINRLKKIFKIHHN</sequence>
<dbReference type="AlphaFoldDB" id="A0A2S4VIE4"/>
<comment type="caution">
    <text evidence="2">The sequence shown here is derived from an EMBL/GenBank/DDBJ whole genome shotgun (WGS) entry which is preliminary data.</text>
</comment>
<name>A0A2S4VIE4_9BASI</name>
<dbReference type="Proteomes" id="UP000239156">
    <property type="component" value="Unassembled WGS sequence"/>
</dbReference>
<keyword evidence="3" id="KW-1185">Reference proteome</keyword>
<evidence type="ECO:0000256" key="1">
    <source>
        <dbReference type="SAM" id="Phobius"/>
    </source>
</evidence>
<feature type="transmembrane region" description="Helical" evidence="1">
    <location>
        <begin position="27"/>
        <end position="46"/>
    </location>
</feature>
<keyword evidence="1" id="KW-0472">Membrane</keyword>
<dbReference type="VEuPathDB" id="FungiDB:PSTT_06996"/>
<protein>
    <submittedName>
        <fullName evidence="2">Uncharacterized protein</fullName>
    </submittedName>
</protein>